<comment type="subcellular location">
    <subcellularLocation>
        <location evidence="1">Membrane</location>
        <topology evidence="1">Multi-pass membrane protein</topology>
    </subcellularLocation>
</comment>
<evidence type="ECO:0000256" key="1">
    <source>
        <dbReference type="ARBA" id="ARBA00004141"/>
    </source>
</evidence>
<dbReference type="Gene3D" id="3.40.1710.10">
    <property type="entry name" value="abc type-2 transporter like domain"/>
    <property type="match status" value="1"/>
</dbReference>
<evidence type="ECO:0000313" key="8">
    <source>
        <dbReference type="Proteomes" id="UP000193920"/>
    </source>
</evidence>
<evidence type="ECO:0000256" key="5">
    <source>
        <dbReference type="SAM" id="Phobius"/>
    </source>
</evidence>
<name>A0A1Y2FUR9_9FUNG</name>
<evidence type="ECO:0000256" key="2">
    <source>
        <dbReference type="ARBA" id="ARBA00022692"/>
    </source>
</evidence>
<keyword evidence="2 5" id="KW-0812">Transmembrane</keyword>
<proteinExistence type="predicted"/>
<keyword evidence="4 5" id="KW-0472">Membrane</keyword>
<gene>
    <name evidence="7" type="ORF">LY90DRAFT_696755</name>
</gene>
<evidence type="ECO:0000259" key="6">
    <source>
        <dbReference type="Pfam" id="PF12051"/>
    </source>
</evidence>
<dbReference type="Pfam" id="PF12051">
    <property type="entry name" value="DUF3533"/>
    <property type="match status" value="1"/>
</dbReference>
<dbReference type="EMBL" id="MCOG01000002">
    <property type="protein sequence ID" value="ORY86445.1"/>
    <property type="molecule type" value="Genomic_DNA"/>
</dbReference>
<keyword evidence="8" id="KW-1185">Reference proteome</keyword>
<feature type="domain" description="DUF3533" evidence="6">
    <location>
        <begin position="54"/>
        <end position="399"/>
    </location>
</feature>
<feature type="transmembrane region" description="Helical" evidence="5">
    <location>
        <begin position="265"/>
        <end position="288"/>
    </location>
</feature>
<feature type="transmembrane region" description="Helical" evidence="5">
    <location>
        <begin position="389"/>
        <end position="408"/>
    </location>
</feature>
<dbReference type="Proteomes" id="UP000193920">
    <property type="component" value="Unassembled WGS sequence"/>
</dbReference>
<accession>A0A1Y2FUR9</accession>
<organism evidence="7 8">
    <name type="scientific">Neocallimastix californiae</name>
    <dbReference type="NCBI Taxonomy" id="1754190"/>
    <lineage>
        <taxon>Eukaryota</taxon>
        <taxon>Fungi</taxon>
        <taxon>Fungi incertae sedis</taxon>
        <taxon>Chytridiomycota</taxon>
        <taxon>Chytridiomycota incertae sedis</taxon>
        <taxon>Neocallimastigomycetes</taxon>
        <taxon>Neocallimastigales</taxon>
        <taxon>Neocallimastigaceae</taxon>
        <taxon>Neocallimastix</taxon>
    </lineage>
</organism>
<dbReference type="PANTHER" id="PTHR43077">
    <property type="entry name" value="TRANSPORT PERMEASE YVFS-RELATED"/>
    <property type="match status" value="1"/>
</dbReference>
<dbReference type="STRING" id="1754190.A0A1Y2FUR9"/>
<feature type="transmembrane region" description="Helical" evidence="5">
    <location>
        <begin position="327"/>
        <end position="348"/>
    </location>
</feature>
<keyword evidence="3 5" id="KW-1133">Transmembrane helix</keyword>
<reference evidence="7 8" key="1">
    <citation type="submission" date="2016-08" db="EMBL/GenBank/DDBJ databases">
        <title>A Parts List for Fungal Cellulosomes Revealed by Comparative Genomics.</title>
        <authorList>
            <consortium name="DOE Joint Genome Institute"/>
            <person name="Haitjema C.H."/>
            <person name="Gilmore S.P."/>
            <person name="Henske J.K."/>
            <person name="Solomon K.V."/>
            <person name="De Groot R."/>
            <person name="Kuo A."/>
            <person name="Mondo S.J."/>
            <person name="Salamov A.A."/>
            <person name="Labutti K."/>
            <person name="Zhao Z."/>
            <person name="Chiniquy J."/>
            <person name="Barry K."/>
            <person name="Brewer H.M."/>
            <person name="Purvine S.O."/>
            <person name="Wright A.T."/>
            <person name="Boxma B."/>
            <person name="Van Alen T."/>
            <person name="Hackstein J.H."/>
            <person name="Baker S.E."/>
            <person name="Grigoriev I.V."/>
            <person name="O'Malley M.A."/>
        </authorList>
    </citation>
    <scope>NUCLEOTIDE SEQUENCE [LARGE SCALE GENOMIC DNA]</scope>
    <source>
        <strain evidence="7 8">G1</strain>
    </source>
</reference>
<feature type="transmembrane region" description="Helical" evidence="5">
    <location>
        <begin position="45"/>
        <end position="68"/>
    </location>
</feature>
<evidence type="ECO:0000256" key="4">
    <source>
        <dbReference type="ARBA" id="ARBA00023136"/>
    </source>
</evidence>
<evidence type="ECO:0000313" key="7">
    <source>
        <dbReference type="EMBL" id="ORY86445.1"/>
    </source>
</evidence>
<dbReference type="AlphaFoldDB" id="A0A1Y2FUR9"/>
<feature type="transmembrane region" description="Helical" evidence="5">
    <location>
        <begin position="300"/>
        <end position="320"/>
    </location>
</feature>
<dbReference type="GO" id="GO:0016020">
    <property type="term" value="C:membrane"/>
    <property type="evidence" value="ECO:0007669"/>
    <property type="project" value="UniProtKB-SubCell"/>
</dbReference>
<evidence type="ECO:0000256" key="3">
    <source>
        <dbReference type="ARBA" id="ARBA00022989"/>
    </source>
</evidence>
<comment type="caution">
    <text evidence="7">The sequence shown here is derived from an EMBL/GenBank/DDBJ whole genome shotgun (WGS) entry which is preliminary data.</text>
</comment>
<protein>
    <recommendedName>
        <fullName evidence="6">DUF3533 domain-containing protein</fullName>
    </recommendedName>
</protein>
<dbReference type="InterPro" id="IPR022703">
    <property type="entry name" value="DUF3533"/>
</dbReference>
<dbReference type="OrthoDB" id="538718at2759"/>
<dbReference type="PANTHER" id="PTHR43077:SF10">
    <property type="entry name" value="TRANSPORT PERMEASE PROTEIN"/>
    <property type="match status" value="1"/>
</dbReference>
<sequence>MSDLQTVSYDKIDPLENEKPFFVSENGKVYQIVQKREKKFPTFHVILFGIAIPLVTLIMGMIYIGGIWNPVEKVTELNYVIVNSDKGCYTPICAKMDGKGGHFTMINGDRQKALDMIENHDYWAALYVPENFTSDILLNLNAVNKYTLVPVNVDFIYDEVRSYTTINFVKKAFNIMERAFFNTLVKKFDDKGSFNPLFLIDGINYKDVNIHPISGFGQNFATFIFLVIVWIGTIATSIISHFYFPFEDHWLLKKDTKHPILKAMIAKIIFCGAIMIVIDVICSVIPFFCGGKFEIQKGYWAFLGFILFFSLSGLGINNLLIHILPFIFFYLIAVTFMFLQLLSCGGLVDNDIQYDFFKIGRAFPMYYGVKEIRYIYWKSGHQYQGKNCLIIALWAAVTIIASIFMYYLELKVKRRRWLKNNKFLQEKNEKQ</sequence>
<dbReference type="InterPro" id="IPR051328">
    <property type="entry name" value="T7SS_ABC-Transporter"/>
</dbReference>
<feature type="transmembrane region" description="Helical" evidence="5">
    <location>
        <begin position="220"/>
        <end position="244"/>
    </location>
</feature>